<dbReference type="CDD" id="cd06550">
    <property type="entry name" value="TM_ABC_iron-siderophores_like"/>
    <property type="match status" value="1"/>
</dbReference>
<evidence type="ECO:0000256" key="4">
    <source>
        <dbReference type="ARBA" id="ARBA00022475"/>
    </source>
</evidence>
<protein>
    <submittedName>
        <fullName evidence="9">Iron ABC transporter permease</fullName>
    </submittedName>
</protein>
<evidence type="ECO:0000256" key="3">
    <source>
        <dbReference type="ARBA" id="ARBA00022448"/>
    </source>
</evidence>
<dbReference type="OrthoDB" id="9782305at2"/>
<evidence type="ECO:0000256" key="8">
    <source>
        <dbReference type="SAM" id="Phobius"/>
    </source>
</evidence>
<proteinExistence type="inferred from homology"/>
<feature type="transmembrane region" description="Helical" evidence="8">
    <location>
        <begin position="104"/>
        <end position="124"/>
    </location>
</feature>
<dbReference type="GO" id="GO:0022857">
    <property type="term" value="F:transmembrane transporter activity"/>
    <property type="evidence" value="ECO:0007669"/>
    <property type="project" value="InterPro"/>
</dbReference>
<dbReference type="InterPro" id="IPR037294">
    <property type="entry name" value="ABC_BtuC-like"/>
</dbReference>
<keyword evidence="5 8" id="KW-0812">Transmembrane</keyword>
<dbReference type="InterPro" id="IPR000522">
    <property type="entry name" value="ABC_transptr_permease_BtuC"/>
</dbReference>
<dbReference type="AlphaFoldDB" id="A0A372J8V8"/>
<evidence type="ECO:0000256" key="1">
    <source>
        <dbReference type="ARBA" id="ARBA00004651"/>
    </source>
</evidence>
<reference evidence="9 10" key="1">
    <citation type="submission" date="2018-08" db="EMBL/GenBank/DDBJ databases">
        <title>Actinomadura jelena sp. nov., a novel Actinomycete isolated from soil in Chad.</title>
        <authorList>
            <person name="Shi L."/>
        </authorList>
    </citation>
    <scope>NUCLEOTIDE SEQUENCE [LARGE SCALE GENOMIC DNA]</scope>
    <source>
        <strain evidence="9 10">NEAU-G17</strain>
    </source>
</reference>
<evidence type="ECO:0000256" key="2">
    <source>
        <dbReference type="ARBA" id="ARBA00007935"/>
    </source>
</evidence>
<evidence type="ECO:0000256" key="6">
    <source>
        <dbReference type="ARBA" id="ARBA00022989"/>
    </source>
</evidence>
<evidence type="ECO:0000313" key="9">
    <source>
        <dbReference type="EMBL" id="RFU36435.1"/>
    </source>
</evidence>
<keyword evidence="4" id="KW-1003">Cell membrane</keyword>
<dbReference type="Gene3D" id="1.10.3470.10">
    <property type="entry name" value="ABC transporter involved in vitamin B12 uptake, BtuC"/>
    <property type="match status" value="1"/>
</dbReference>
<dbReference type="PANTHER" id="PTHR30472:SF25">
    <property type="entry name" value="ABC TRANSPORTER PERMEASE PROTEIN MJ0876-RELATED"/>
    <property type="match status" value="1"/>
</dbReference>
<dbReference type="Pfam" id="PF01032">
    <property type="entry name" value="FecCD"/>
    <property type="match status" value="1"/>
</dbReference>
<keyword evidence="6 8" id="KW-1133">Transmembrane helix</keyword>
<accession>A0A372J8V8</accession>
<dbReference type="FunFam" id="1.10.3470.10:FF:000001">
    <property type="entry name" value="Vitamin B12 ABC transporter permease BtuC"/>
    <property type="match status" value="1"/>
</dbReference>
<feature type="transmembrane region" description="Helical" evidence="8">
    <location>
        <begin position="46"/>
        <end position="67"/>
    </location>
</feature>
<name>A0A372J8V8_9ACTN</name>
<dbReference type="GO" id="GO:0005886">
    <property type="term" value="C:plasma membrane"/>
    <property type="evidence" value="ECO:0007669"/>
    <property type="project" value="UniProtKB-SubCell"/>
</dbReference>
<keyword evidence="7 8" id="KW-0472">Membrane</keyword>
<dbReference type="SUPFAM" id="SSF81345">
    <property type="entry name" value="ABC transporter involved in vitamin B12 uptake, BtuC"/>
    <property type="match status" value="1"/>
</dbReference>
<feature type="transmembrane region" description="Helical" evidence="8">
    <location>
        <begin position="229"/>
        <end position="258"/>
    </location>
</feature>
<comment type="similarity">
    <text evidence="2">Belongs to the binding-protein-dependent transport system permease family. FecCD subfamily.</text>
</comment>
<sequence>MLGALLVGAADLPVPGVLKALAGTVPFVRVDSGLGVVEHNVLFELRLPRVLMAALVGGLLAVAGAGYQGVFRNPLADPYLLGAAAGAGVGATLVIVALPGAPRFAVPVAAFTGAVCGVLMAYGLGQVASRGGLGETGGGTGTLVLAGVAVANFLSAIQTFLQQANSQQLQRIFAWILGGVGTADWGQLRMVAPYALIAVTVLLGHGRLLDVLAVGDEEAVTLGMSAARVRLLVLVAASLATACAVAVSGLISFVGIVVPHLVRRLAGGSYRIVLPLSLLVGGAFLELADLVARTVVAPAELPLGVVTAFVGGPFFVLVLRATRRQVDV</sequence>
<feature type="transmembrane region" description="Helical" evidence="8">
    <location>
        <begin position="270"/>
        <end position="291"/>
    </location>
</feature>
<gene>
    <name evidence="9" type="ORF">DZF91_38190</name>
</gene>
<comment type="caution">
    <text evidence="9">The sequence shown here is derived from an EMBL/GenBank/DDBJ whole genome shotgun (WGS) entry which is preliminary data.</text>
</comment>
<dbReference type="Proteomes" id="UP000261811">
    <property type="component" value="Unassembled WGS sequence"/>
</dbReference>
<organism evidence="9 10">
    <name type="scientific">Actinomadura logoneensis</name>
    <dbReference type="NCBI Taxonomy" id="2293572"/>
    <lineage>
        <taxon>Bacteria</taxon>
        <taxon>Bacillati</taxon>
        <taxon>Actinomycetota</taxon>
        <taxon>Actinomycetes</taxon>
        <taxon>Streptosporangiales</taxon>
        <taxon>Thermomonosporaceae</taxon>
        <taxon>Actinomadura</taxon>
    </lineage>
</organism>
<feature type="transmembrane region" description="Helical" evidence="8">
    <location>
        <begin position="79"/>
        <end position="98"/>
    </location>
</feature>
<feature type="transmembrane region" description="Helical" evidence="8">
    <location>
        <begin position="303"/>
        <end position="322"/>
    </location>
</feature>
<dbReference type="PANTHER" id="PTHR30472">
    <property type="entry name" value="FERRIC ENTEROBACTIN TRANSPORT SYSTEM PERMEASE PROTEIN"/>
    <property type="match status" value="1"/>
</dbReference>
<evidence type="ECO:0000256" key="7">
    <source>
        <dbReference type="ARBA" id="ARBA00023136"/>
    </source>
</evidence>
<keyword evidence="3" id="KW-0813">Transport</keyword>
<evidence type="ECO:0000256" key="5">
    <source>
        <dbReference type="ARBA" id="ARBA00022692"/>
    </source>
</evidence>
<keyword evidence="10" id="KW-1185">Reference proteome</keyword>
<evidence type="ECO:0000313" key="10">
    <source>
        <dbReference type="Proteomes" id="UP000261811"/>
    </source>
</evidence>
<dbReference type="EMBL" id="QURH01001051">
    <property type="protein sequence ID" value="RFU36435.1"/>
    <property type="molecule type" value="Genomic_DNA"/>
</dbReference>
<comment type="subcellular location">
    <subcellularLocation>
        <location evidence="1">Cell membrane</location>
        <topology evidence="1">Multi-pass membrane protein</topology>
    </subcellularLocation>
</comment>